<gene>
    <name evidence="1" type="ORF">M8818_000497</name>
</gene>
<accession>A0ACC3SP72</accession>
<name>A0ACC3SP72_9PEZI</name>
<proteinExistence type="predicted"/>
<evidence type="ECO:0000313" key="1">
    <source>
        <dbReference type="EMBL" id="KAK8220081.1"/>
    </source>
</evidence>
<sequence>MSEIKKVAVAGATGNIGPALTEQLVKAGFEVIALSRQGSSSTPPAGVKKVEVDYDSVESLTSALKGQDAVVSAVGSLALGGQSKIVDAAVAAGVKRFLPSEYGCDTTHEKTSKLPVFKAKVETQDYLKEKASKGEITYTILVTGPFLDWGLQSGFLVNVRGGPTKLYNGGDKKRSATTLEDIGKAVAGILKKSEETKNRVVYVQSAVISQNHLLELAKKTKGDLKVEAEVIDTAEIERKAYHELQNGSPNIGLTMVSFITVGIWSDGFGSLFEKTDNELLGVKGKTDEELSALVAKYATPHDPLESLLSLPRAKLNLQDSSHATLRTNVINMDSDAATQSSPLCDYCMTLFFRGKFPKHGQQGRFTKSYEALEEAAQMGCYICVRLQGERDLLRARSKSSDPDVFMLHYRIYVTRSSPETSSQSRSESDSASSSSSEPSSDNHDHISNTSKQSSGTPLLLEEESDDDTETMISASDSKDFTIRFPGFYRDFDVHPIQGITSRRPCLADNTGSPESMYLASKWLRDCDEGHRLCCPHGRASILRDNPPVEDKGGAEHSKVSLRGSLEHHAGVEVSTGPDTSSWYPSRLIDIDDSGIIRIVQTNNRDISEPYMTLSHCWGNYMPTKLTTSTKAELENGFRTANLPKTFQEAVFVTRQMGLRYLWIGRQSLHPSGFSRRLEARVGNDESDSNGGLFRDRLHLALGSIVSSKWDDCANAFYSVCYDRNLSAHARANKLRERGWCVQESLLSRRTLHFGPTRLWWTCRELSACEMFPFGIPNHEELSVRSKLGQLEGQLHSFFDRYDHVGSWQKIIEAYSRCDLTEEKDKLVALSGLANEIMAATGDVYLAGLWKSELLRQLVWASVRDIHTHRSSHFRAPSWSWASLEGEVQFGNVSDEAPLAQVSEVHGKTVEDNPTGEVCSCLLVVEADVFKVDALLSSLGGFEYFSDHHGPEKPWTLWLDVAPTAEGERAWSSWVFVPLFEWVGLVLLPGSGEEPWYTRVGIYFASEWKDQSFDSTDFTQWWSSHRKPELAGTPLSQRQLIHII</sequence>
<protein>
    <submittedName>
        <fullName evidence="1">Uncharacterized protein</fullName>
    </submittedName>
</protein>
<organism evidence="1 2">
    <name type="scientific">Zalaria obscura</name>
    <dbReference type="NCBI Taxonomy" id="2024903"/>
    <lineage>
        <taxon>Eukaryota</taxon>
        <taxon>Fungi</taxon>
        <taxon>Dikarya</taxon>
        <taxon>Ascomycota</taxon>
        <taxon>Pezizomycotina</taxon>
        <taxon>Dothideomycetes</taxon>
        <taxon>Dothideomycetidae</taxon>
        <taxon>Dothideales</taxon>
        <taxon>Zalariaceae</taxon>
        <taxon>Zalaria</taxon>
    </lineage>
</organism>
<evidence type="ECO:0000313" key="2">
    <source>
        <dbReference type="Proteomes" id="UP001320706"/>
    </source>
</evidence>
<comment type="caution">
    <text evidence="1">The sequence shown here is derived from an EMBL/GenBank/DDBJ whole genome shotgun (WGS) entry which is preliminary data.</text>
</comment>
<reference evidence="1" key="1">
    <citation type="submission" date="2024-02" db="EMBL/GenBank/DDBJ databases">
        <title>Metagenome Assembled Genome of Zalaria obscura JY119.</title>
        <authorList>
            <person name="Vighnesh L."/>
            <person name="Jagadeeshwari U."/>
            <person name="Venkata Ramana C."/>
            <person name="Sasikala C."/>
        </authorList>
    </citation>
    <scope>NUCLEOTIDE SEQUENCE</scope>
    <source>
        <strain evidence="1">JY119</strain>
    </source>
</reference>
<dbReference type="EMBL" id="JAMKPW020000002">
    <property type="protein sequence ID" value="KAK8220081.1"/>
    <property type="molecule type" value="Genomic_DNA"/>
</dbReference>
<dbReference type="Proteomes" id="UP001320706">
    <property type="component" value="Unassembled WGS sequence"/>
</dbReference>
<keyword evidence="2" id="KW-1185">Reference proteome</keyword>